<dbReference type="EMBL" id="VOKX01000015">
    <property type="protein sequence ID" value="KAB7847735.1"/>
    <property type="molecule type" value="Genomic_DNA"/>
</dbReference>
<dbReference type="GO" id="GO:0046983">
    <property type="term" value="F:protein dimerization activity"/>
    <property type="evidence" value="ECO:0007669"/>
    <property type="project" value="InterPro"/>
</dbReference>
<dbReference type="Gene3D" id="1.10.287.1350">
    <property type="match status" value="1"/>
</dbReference>
<evidence type="ECO:0000256" key="3">
    <source>
        <dbReference type="ARBA" id="ARBA00022691"/>
    </source>
</evidence>
<dbReference type="InterPro" id="IPR029063">
    <property type="entry name" value="SAM-dependent_MTases_sf"/>
</dbReference>
<dbReference type="PANTHER" id="PTHR43712">
    <property type="entry name" value="PUTATIVE (AFU_ORTHOLOGUE AFUA_4G14580)-RELATED"/>
    <property type="match status" value="1"/>
</dbReference>
<dbReference type="Pfam" id="PF00891">
    <property type="entry name" value="Methyltransf_2"/>
    <property type="match status" value="1"/>
</dbReference>
<dbReference type="CDD" id="cd02440">
    <property type="entry name" value="AdoMet_MTases"/>
    <property type="match status" value="1"/>
</dbReference>
<sequence>MEEQHNAPAPWADVIRLVFGGMATQVVGLAVRLRLPDAIGAGERTADGLAARFDGEPAAMNRLLRGLAALGVLREPEPGVFDLTPVGELLRADRSPSFHALSRMLTDPAVSTAWQHLDHSVRTGGPAFDQVFGRDFFAHLADDPDLSGLYNAAMSQGTRGIADLVALRQDFSGVRTVVDVGGGDGTLLAAVLRAHPALRGVLYDTATGAARAGEELAAAGVADRATVETGDFFAAVPPGGDLYLLKSVVHGWEDERAAAILAHCRRALPAHGRVVMVEHVLPDTVPADAVPTTYLNDLNLLVNGNGLERTRGDFRRLCAAAGLTAGAFTPLDGTDLWLIEAVPAAPAD</sequence>
<dbReference type="SUPFAM" id="SSF46785">
    <property type="entry name" value="Winged helix' DNA-binding domain"/>
    <property type="match status" value="1"/>
</dbReference>
<evidence type="ECO:0000259" key="6">
    <source>
        <dbReference type="Pfam" id="PF08100"/>
    </source>
</evidence>
<keyword evidence="3" id="KW-0949">S-adenosyl-L-methionine</keyword>
<dbReference type="Proteomes" id="UP000327000">
    <property type="component" value="Unassembled WGS sequence"/>
</dbReference>
<dbReference type="InterPro" id="IPR012967">
    <property type="entry name" value="COMT_dimerisation"/>
</dbReference>
<evidence type="ECO:0000256" key="2">
    <source>
        <dbReference type="ARBA" id="ARBA00022679"/>
    </source>
</evidence>
<evidence type="ECO:0000259" key="5">
    <source>
        <dbReference type="Pfam" id="PF00891"/>
    </source>
</evidence>
<dbReference type="SUPFAM" id="SSF53335">
    <property type="entry name" value="S-adenosyl-L-methionine-dependent methyltransferases"/>
    <property type="match status" value="1"/>
</dbReference>
<keyword evidence="8" id="KW-1185">Reference proteome</keyword>
<dbReference type="Gene3D" id="1.10.10.10">
    <property type="entry name" value="Winged helix-like DNA-binding domain superfamily/Winged helix DNA-binding domain"/>
    <property type="match status" value="1"/>
</dbReference>
<feature type="active site" description="Proton acceptor" evidence="4">
    <location>
        <position position="250"/>
    </location>
</feature>
<keyword evidence="2 7" id="KW-0808">Transferase</keyword>
<dbReference type="OrthoDB" id="4145676at2"/>
<dbReference type="PANTHER" id="PTHR43712:SF2">
    <property type="entry name" value="O-METHYLTRANSFERASE CICE"/>
    <property type="match status" value="1"/>
</dbReference>
<dbReference type="RefSeq" id="WP_004952711.1">
    <property type="nucleotide sequence ID" value="NZ_VOKX01000015.1"/>
</dbReference>
<name>A0A5N5WA52_STRMB</name>
<dbReference type="InterPro" id="IPR036388">
    <property type="entry name" value="WH-like_DNA-bd_sf"/>
</dbReference>
<dbReference type="GO" id="GO:0008171">
    <property type="term" value="F:O-methyltransferase activity"/>
    <property type="evidence" value="ECO:0007669"/>
    <property type="project" value="InterPro"/>
</dbReference>
<evidence type="ECO:0000256" key="4">
    <source>
        <dbReference type="PIRSR" id="PIRSR005739-1"/>
    </source>
</evidence>
<reference evidence="7 8" key="1">
    <citation type="journal article" date="2019" name="Microb. Cell Fact.">
        <title>Exploring novel herbicidin analogues by transcriptional regulator overexpression and MS/MS molecular networking.</title>
        <authorList>
            <person name="Shi Y."/>
            <person name="Gu R."/>
            <person name="Li Y."/>
            <person name="Wang X."/>
            <person name="Ren W."/>
            <person name="Li X."/>
            <person name="Wang L."/>
            <person name="Xie Y."/>
            <person name="Hong B."/>
        </authorList>
    </citation>
    <scope>NUCLEOTIDE SEQUENCE [LARGE SCALE GENOMIC DNA]</scope>
    <source>
        <strain evidence="7 8">US-43</strain>
    </source>
</reference>
<gene>
    <name evidence="7" type="ORF">FRZ00_10255</name>
</gene>
<dbReference type="PROSITE" id="PS51683">
    <property type="entry name" value="SAM_OMT_II"/>
    <property type="match status" value="1"/>
</dbReference>
<accession>A0A5N5WA52</accession>
<evidence type="ECO:0000313" key="8">
    <source>
        <dbReference type="Proteomes" id="UP000327000"/>
    </source>
</evidence>
<evidence type="ECO:0000256" key="1">
    <source>
        <dbReference type="ARBA" id="ARBA00022603"/>
    </source>
</evidence>
<dbReference type="Pfam" id="PF08100">
    <property type="entry name" value="Dimerisation"/>
    <property type="match status" value="1"/>
</dbReference>
<organism evidence="7 8">
    <name type="scientific">Streptomyces mobaraensis</name>
    <name type="common">Streptoverticillium mobaraense</name>
    <dbReference type="NCBI Taxonomy" id="35621"/>
    <lineage>
        <taxon>Bacteria</taxon>
        <taxon>Bacillati</taxon>
        <taxon>Actinomycetota</taxon>
        <taxon>Actinomycetes</taxon>
        <taxon>Kitasatosporales</taxon>
        <taxon>Streptomycetaceae</taxon>
        <taxon>Streptomyces</taxon>
    </lineage>
</organism>
<evidence type="ECO:0000313" key="7">
    <source>
        <dbReference type="EMBL" id="KAB7847735.1"/>
    </source>
</evidence>
<dbReference type="Gene3D" id="3.40.50.150">
    <property type="entry name" value="Vaccinia Virus protein VP39"/>
    <property type="match status" value="1"/>
</dbReference>
<proteinExistence type="predicted"/>
<dbReference type="InterPro" id="IPR016461">
    <property type="entry name" value="COMT-like"/>
</dbReference>
<protein>
    <submittedName>
        <fullName evidence="7">Methyltransferase</fullName>
    </submittedName>
</protein>
<dbReference type="InterPro" id="IPR001077">
    <property type="entry name" value="COMT_C"/>
</dbReference>
<dbReference type="InterPro" id="IPR036390">
    <property type="entry name" value="WH_DNA-bd_sf"/>
</dbReference>
<dbReference type="AlphaFoldDB" id="A0A5N5WA52"/>
<dbReference type="PIRSF" id="PIRSF005739">
    <property type="entry name" value="O-mtase"/>
    <property type="match status" value="1"/>
</dbReference>
<feature type="domain" description="O-methyltransferase dimerisation" evidence="6">
    <location>
        <begin position="16"/>
        <end position="90"/>
    </location>
</feature>
<feature type="domain" description="O-methyltransferase C-terminal" evidence="5">
    <location>
        <begin position="114"/>
        <end position="323"/>
    </location>
</feature>
<dbReference type="GO" id="GO:0032259">
    <property type="term" value="P:methylation"/>
    <property type="evidence" value="ECO:0007669"/>
    <property type="project" value="UniProtKB-KW"/>
</dbReference>
<comment type="caution">
    <text evidence="7">The sequence shown here is derived from an EMBL/GenBank/DDBJ whole genome shotgun (WGS) entry which is preliminary data.</text>
</comment>
<keyword evidence="1 7" id="KW-0489">Methyltransferase</keyword>